<dbReference type="STRING" id="1002804.HBZC1_11940"/>
<gene>
    <name evidence="1" type="ordered locus">HBZC1_11940</name>
</gene>
<evidence type="ECO:0000313" key="1">
    <source>
        <dbReference type="EMBL" id="CCB80180.1"/>
    </source>
</evidence>
<sequence>MAGFLIVYENHKIGAGEFKPEGFEALTRHNSLWQDFKPYFWEWLAEKAHLEPNQAHAFVILSDQTLEIPSHLSIAPHFDLKLEGLNQALAYFFARTIPAHLQLHTHPASLALDRNALEIPKDNKGEKIPDHRCGPLILLARKLRANKENP</sequence>
<dbReference type="RefSeq" id="WP_006016268.1">
    <property type="nucleotide sequence ID" value="NC_015674.1"/>
</dbReference>
<accession>F8KQA2</accession>
<name>F8KQA2_HELBC</name>
<protein>
    <submittedName>
        <fullName evidence="1">Uncharacterized protein</fullName>
    </submittedName>
</protein>
<proteinExistence type="predicted"/>
<organism evidence="1 2">
    <name type="scientific">Helicobacter bizzozeronii (strain CIII-1)</name>
    <dbReference type="NCBI Taxonomy" id="1002804"/>
    <lineage>
        <taxon>Bacteria</taxon>
        <taxon>Pseudomonadati</taxon>
        <taxon>Campylobacterota</taxon>
        <taxon>Epsilonproteobacteria</taxon>
        <taxon>Campylobacterales</taxon>
        <taxon>Helicobacteraceae</taxon>
        <taxon>Helicobacter</taxon>
    </lineage>
</organism>
<reference evidence="1 2" key="1">
    <citation type="journal article" date="2011" name="J. Bacteriol.">
        <title>Genome sequence of Helicobacter bizzozeronii strain CIII-1, an isolate from human gastric mucosa.</title>
        <authorList>
            <person name="Schott T."/>
            <person name="Rossi M."/>
            <person name="Hanninen M.L."/>
        </authorList>
    </citation>
    <scope>NUCLEOTIDE SEQUENCE [LARGE SCALE GENOMIC DNA]</scope>
    <source>
        <strain evidence="1 2">CIII-1</strain>
    </source>
</reference>
<dbReference type="Proteomes" id="UP000008387">
    <property type="component" value="Chromosome"/>
</dbReference>
<dbReference type="GeneID" id="64362081"/>
<dbReference type="HOGENOM" id="CLU_1738022_0_0_7"/>
<keyword evidence="2" id="KW-1185">Reference proteome</keyword>
<dbReference type="EMBL" id="FR871757">
    <property type="protein sequence ID" value="CCB80180.1"/>
    <property type="molecule type" value="Genomic_DNA"/>
</dbReference>
<dbReference type="KEGG" id="hbi:HBZC1_11940"/>
<dbReference type="AlphaFoldDB" id="F8KQA2"/>
<evidence type="ECO:0000313" key="2">
    <source>
        <dbReference type="Proteomes" id="UP000008387"/>
    </source>
</evidence>